<feature type="transmembrane region" description="Helical" evidence="3">
    <location>
        <begin position="230"/>
        <end position="250"/>
    </location>
</feature>
<feature type="transmembrane region" description="Helical" evidence="3">
    <location>
        <begin position="271"/>
        <end position="294"/>
    </location>
</feature>
<dbReference type="InterPro" id="IPR011701">
    <property type="entry name" value="MFS"/>
</dbReference>
<feature type="transmembrane region" description="Helical" evidence="3">
    <location>
        <begin position="199"/>
        <end position="218"/>
    </location>
</feature>
<protein>
    <recommendedName>
        <fullName evidence="4">Major facilitator superfamily (MFS) profile domain-containing protein</fullName>
    </recommendedName>
</protein>
<organism evidence="5 6">
    <name type="scientific">Cudoniella acicularis</name>
    <dbReference type="NCBI Taxonomy" id="354080"/>
    <lineage>
        <taxon>Eukaryota</taxon>
        <taxon>Fungi</taxon>
        <taxon>Dikarya</taxon>
        <taxon>Ascomycota</taxon>
        <taxon>Pezizomycotina</taxon>
        <taxon>Leotiomycetes</taxon>
        <taxon>Helotiales</taxon>
        <taxon>Tricladiaceae</taxon>
        <taxon>Cudoniella</taxon>
    </lineage>
</organism>
<dbReference type="PANTHER" id="PTHR11360">
    <property type="entry name" value="MONOCARBOXYLATE TRANSPORTER"/>
    <property type="match status" value="1"/>
</dbReference>
<feature type="domain" description="Major facilitator superfamily (MFS) profile" evidence="4">
    <location>
        <begin position="72"/>
        <end position="460"/>
    </location>
</feature>
<comment type="caution">
    <text evidence="5">The sequence shown here is derived from an EMBL/GenBank/DDBJ whole genome shotgun (WGS) entry which is preliminary data.</text>
</comment>
<dbReference type="PANTHER" id="PTHR11360:SF130">
    <property type="entry name" value="MAJOR FACILITATOR SUPERFAMILY (MFS) PROFILE DOMAIN-CONTAINING PROTEIN-RELATED"/>
    <property type="match status" value="1"/>
</dbReference>
<reference evidence="5 6" key="1">
    <citation type="submission" date="2020-03" db="EMBL/GenBank/DDBJ databases">
        <title>Draft Genome Sequence of Cudoniella acicularis.</title>
        <authorList>
            <person name="Buettner E."/>
            <person name="Kellner H."/>
        </authorList>
    </citation>
    <scope>NUCLEOTIDE SEQUENCE [LARGE SCALE GENOMIC DNA]</scope>
    <source>
        <strain evidence="5 6">DSM 108380</strain>
    </source>
</reference>
<evidence type="ECO:0000313" key="6">
    <source>
        <dbReference type="Proteomes" id="UP000566819"/>
    </source>
</evidence>
<dbReference type="PROSITE" id="PS50850">
    <property type="entry name" value="MFS"/>
    <property type="match status" value="1"/>
</dbReference>
<dbReference type="GO" id="GO:0016020">
    <property type="term" value="C:membrane"/>
    <property type="evidence" value="ECO:0007669"/>
    <property type="project" value="UniProtKB-SubCell"/>
</dbReference>
<feature type="transmembrane region" description="Helical" evidence="3">
    <location>
        <begin position="434"/>
        <end position="453"/>
    </location>
</feature>
<comment type="subcellular location">
    <subcellularLocation>
        <location evidence="1">Membrane</location>
        <topology evidence="1">Multi-pass membrane protein</topology>
    </subcellularLocation>
</comment>
<gene>
    <name evidence="5" type="ORF">G7Y89_g15497</name>
</gene>
<dbReference type="InterPro" id="IPR050327">
    <property type="entry name" value="Proton-linked_MCT"/>
</dbReference>
<dbReference type="OrthoDB" id="6499973at2759"/>
<dbReference type="Gene3D" id="1.20.1250.20">
    <property type="entry name" value="MFS general substrate transporter like domains"/>
    <property type="match status" value="2"/>
</dbReference>
<dbReference type="SUPFAM" id="SSF103473">
    <property type="entry name" value="MFS general substrate transporter"/>
    <property type="match status" value="1"/>
</dbReference>
<feature type="transmembrane region" description="Helical" evidence="3">
    <location>
        <begin position="364"/>
        <end position="386"/>
    </location>
</feature>
<keyword evidence="3" id="KW-0472">Membrane</keyword>
<proteinExistence type="inferred from homology"/>
<keyword evidence="3" id="KW-0812">Transmembrane</keyword>
<keyword evidence="3" id="KW-1133">Transmembrane helix</keyword>
<evidence type="ECO:0000256" key="1">
    <source>
        <dbReference type="ARBA" id="ARBA00004141"/>
    </source>
</evidence>
<dbReference type="Pfam" id="PF07690">
    <property type="entry name" value="MFS_1"/>
    <property type="match status" value="1"/>
</dbReference>
<keyword evidence="6" id="KW-1185">Reference proteome</keyword>
<feature type="transmembrane region" description="Helical" evidence="3">
    <location>
        <begin position="338"/>
        <end position="358"/>
    </location>
</feature>
<evidence type="ECO:0000259" key="4">
    <source>
        <dbReference type="PROSITE" id="PS50850"/>
    </source>
</evidence>
<evidence type="ECO:0000313" key="5">
    <source>
        <dbReference type="EMBL" id="KAF4613391.1"/>
    </source>
</evidence>
<comment type="similarity">
    <text evidence="2">Belongs to the major facilitator superfamily. Monocarboxylate porter (TC 2.A.1.13) family.</text>
</comment>
<feature type="transmembrane region" description="Helical" evidence="3">
    <location>
        <begin position="398"/>
        <end position="422"/>
    </location>
</feature>
<dbReference type="Proteomes" id="UP000566819">
    <property type="component" value="Unassembled WGS sequence"/>
</dbReference>
<name>A0A8H4VJP6_9HELO</name>
<evidence type="ECO:0000256" key="2">
    <source>
        <dbReference type="ARBA" id="ARBA00006727"/>
    </source>
</evidence>
<dbReference type="InterPro" id="IPR036259">
    <property type="entry name" value="MFS_trans_sf"/>
</dbReference>
<feature type="transmembrane region" description="Helical" evidence="3">
    <location>
        <begin position="171"/>
        <end position="192"/>
    </location>
</feature>
<sequence>MVSKNRLSMIQLPIQLREMQDGSFSVLDSGPNSTTSVNIISKPPLDGVNLDSETDSSLNLISKPPPDGGITAWTQVCVAYLLVFNGFGYVSSFGIFQEYYTETLGRTASDVSWVGSVQLFLLFFVGTFSGRAMDAGFFRSLIISGCLMQLIGVFATSFATVYWQFFLAQGILQGIGNGFLFTPLVALVSSYFSPPKRTFPLGLASCGAPTGGVVFPLIARQLLPQIGLGWTTRVMGFVILFNVTLIFIFMRPRVVNRVKGPLIEWRAFKEPAYSLFAIGVFFALWGLYFAYYYVAVYGKSVLHVSSDSSLILLMVMNSVGVAGRLGPALLSDKYFGPYNTLIPSVFSVGVILFCWIRVESFDGMLAWGVFYGFWANSVQTLFPSALSSLTVDPTKLGVRVGMVFTIISIACLTGPPIAGALIQANQGSFLSAQLFGGATVLLGTAILVLGRIAKFTAGPV</sequence>
<feature type="transmembrane region" description="Helical" evidence="3">
    <location>
        <begin position="141"/>
        <end position="165"/>
    </location>
</feature>
<evidence type="ECO:0000256" key="3">
    <source>
        <dbReference type="SAM" id="Phobius"/>
    </source>
</evidence>
<dbReference type="GO" id="GO:0022857">
    <property type="term" value="F:transmembrane transporter activity"/>
    <property type="evidence" value="ECO:0007669"/>
    <property type="project" value="InterPro"/>
</dbReference>
<dbReference type="AlphaFoldDB" id="A0A8H4VJP6"/>
<accession>A0A8H4VJP6</accession>
<feature type="transmembrane region" description="Helical" evidence="3">
    <location>
        <begin position="111"/>
        <end position="129"/>
    </location>
</feature>
<dbReference type="InterPro" id="IPR020846">
    <property type="entry name" value="MFS_dom"/>
</dbReference>
<feature type="transmembrane region" description="Helical" evidence="3">
    <location>
        <begin position="70"/>
        <end position="91"/>
    </location>
</feature>
<dbReference type="EMBL" id="JAAMPI010002452">
    <property type="protein sequence ID" value="KAF4613391.1"/>
    <property type="molecule type" value="Genomic_DNA"/>
</dbReference>